<sequence>MKRKIIAVISGAVILIIATGSIYGKPESGHKEGEPDVVGTFSINQDENLTVVANRENIEDREAFARELLQMYKENSFHSTKFSTDRGYATSLDMNIYLWKEDIEDGESVMTAEYRPVEYGKDYDVVNNPDKFQLYIDGKEVEE</sequence>
<comment type="caution">
    <text evidence="2">The sequence shown here is derived from an EMBL/GenBank/DDBJ whole genome shotgun (WGS) entry which is preliminary data.</text>
</comment>
<evidence type="ECO:0000313" key="2">
    <source>
        <dbReference type="EMBL" id="RHA09110.1"/>
    </source>
</evidence>
<reference evidence="1" key="2">
    <citation type="journal article" date="2020" name="Cell Host Microbe">
        <title>Functional and Genomic Variation between Human-Derived Isolates of Lachnospiraceae Reveals Inter- and Intra-Species Diversity.</title>
        <authorList>
            <person name="Sorbara M.T."/>
            <person name="Littmann E.R."/>
            <person name="Fontana E."/>
            <person name="Moody T.U."/>
            <person name="Kohout C.E."/>
            <person name="Gjonbalaj M."/>
            <person name="Eaton V."/>
            <person name="Seok R."/>
            <person name="Leiner I.M."/>
            <person name="Pamer E.G."/>
        </authorList>
    </citation>
    <scope>NUCLEOTIDE SEQUENCE</scope>
    <source>
        <strain evidence="1">MSK.16.45</strain>
    </source>
</reference>
<dbReference type="Proteomes" id="UP001193756">
    <property type="component" value="Unassembled WGS sequence"/>
</dbReference>
<dbReference type="GeneID" id="86990152"/>
<organism evidence="2 3">
    <name type="scientific">Agathobacter rectalis</name>
    <dbReference type="NCBI Taxonomy" id="39491"/>
    <lineage>
        <taxon>Bacteria</taxon>
        <taxon>Bacillati</taxon>
        <taxon>Bacillota</taxon>
        <taxon>Clostridia</taxon>
        <taxon>Lachnospirales</taxon>
        <taxon>Lachnospiraceae</taxon>
        <taxon>Agathobacter</taxon>
    </lineage>
</organism>
<protein>
    <submittedName>
        <fullName evidence="2">Uncharacterized protein</fullName>
    </submittedName>
</protein>
<evidence type="ECO:0000313" key="3">
    <source>
        <dbReference type="Proteomes" id="UP000286341"/>
    </source>
</evidence>
<dbReference type="Proteomes" id="UP000286341">
    <property type="component" value="Unassembled WGS sequence"/>
</dbReference>
<dbReference type="EMBL" id="QSFB01000033">
    <property type="protein sequence ID" value="RHA09110.1"/>
    <property type="molecule type" value="Genomic_DNA"/>
</dbReference>
<evidence type="ECO:0000313" key="1">
    <source>
        <dbReference type="EMBL" id="NSC77213.1"/>
    </source>
</evidence>
<dbReference type="AlphaFoldDB" id="A0A413QQR1"/>
<reference evidence="2 3" key="1">
    <citation type="submission" date="2018-08" db="EMBL/GenBank/DDBJ databases">
        <title>A genome reference for cultivated species of the human gut microbiota.</title>
        <authorList>
            <person name="Zou Y."/>
            <person name="Xue W."/>
            <person name="Luo G."/>
        </authorList>
    </citation>
    <scope>NUCLEOTIDE SEQUENCE [LARGE SCALE GENOMIC DNA]</scope>
    <source>
        <strain evidence="2 3">AM44-1AT</strain>
    </source>
</reference>
<name>A0A413QQR1_9FIRM</name>
<dbReference type="EMBL" id="JAAIMP010000009">
    <property type="protein sequence ID" value="NSC77213.1"/>
    <property type="molecule type" value="Genomic_DNA"/>
</dbReference>
<dbReference type="RefSeq" id="WP_012744263.1">
    <property type="nucleotide sequence ID" value="NZ_AP031452.1"/>
</dbReference>
<reference evidence="1" key="3">
    <citation type="submission" date="2020-02" db="EMBL/GenBank/DDBJ databases">
        <authorList>
            <person name="Littmann E."/>
            <person name="Sorbara M."/>
        </authorList>
    </citation>
    <scope>NUCLEOTIDE SEQUENCE</scope>
    <source>
        <strain evidence="1">MSK.16.45</strain>
    </source>
</reference>
<proteinExistence type="predicted"/>
<accession>A0A413QQR1</accession>
<gene>
    <name evidence="2" type="ORF">DW948_14620</name>
    <name evidence="1" type="ORF">G4312_07970</name>
</gene>